<evidence type="ECO:0008006" key="4">
    <source>
        <dbReference type="Google" id="ProtNLM"/>
    </source>
</evidence>
<sequence>MSPETARFGLLRLISLELGRAGFTHVEHRSLVEDLEGLVCGLVDGIVQLAYELAQLSNRSRPNVRDMIAACSDQGIEVHHLLDLLSHAPTPCDRLDLEIPRARKDNPVDPTLDFLPSDPESDEEEQLQRSGADVHMAPPFALRPAAHKRHRLDSERIGGLPHLPLLPANMHGSTRLTIDITVRTGAGHGASTKHLIRPSPPPAQPMTKLLTDEFLGSAGQDDPNTPACLGFLNRRIRDTRLVERSLTNLVQPSSALASYSSSSSSSSTRPSCCTLPPPP</sequence>
<dbReference type="EMBL" id="PGCI01000710">
    <property type="protein sequence ID" value="PLW19710.1"/>
    <property type="molecule type" value="Genomic_DNA"/>
</dbReference>
<evidence type="ECO:0000313" key="3">
    <source>
        <dbReference type="Proteomes" id="UP000235392"/>
    </source>
</evidence>
<dbReference type="CDD" id="cd00076">
    <property type="entry name" value="HFD_SF"/>
    <property type="match status" value="1"/>
</dbReference>
<protein>
    <recommendedName>
        <fullName evidence="4">Bromodomain associated domain-containing protein</fullName>
    </recommendedName>
</protein>
<dbReference type="AlphaFoldDB" id="A0A2N5T2I9"/>
<comment type="caution">
    <text evidence="2">The sequence shown here is derived from an EMBL/GenBank/DDBJ whole genome shotgun (WGS) entry which is preliminary data.</text>
</comment>
<name>A0A2N5T2I9_9BASI</name>
<accession>A0A2N5T2I9</accession>
<gene>
    <name evidence="2" type="ORF">PCASD_13194</name>
</gene>
<evidence type="ECO:0000256" key="1">
    <source>
        <dbReference type="SAM" id="MobiDB-lite"/>
    </source>
</evidence>
<feature type="region of interest" description="Disordered" evidence="1">
    <location>
        <begin position="253"/>
        <end position="279"/>
    </location>
</feature>
<reference evidence="2 3" key="1">
    <citation type="submission" date="2017-11" db="EMBL/GenBank/DDBJ databases">
        <title>De novo assembly and phasing of dikaryotic genomes from two isolates of Puccinia coronata f. sp. avenae, the causal agent of oat crown rust.</title>
        <authorList>
            <person name="Miller M.E."/>
            <person name="Zhang Y."/>
            <person name="Omidvar V."/>
            <person name="Sperschneider J."/>
            <person name="Schwessinger B."/>
            <person name="Raley C."/>
            <person name="Palmer J.M."/>
            <person name="Garnica D."/>
            <person name="Upadhyaya N."/>
            <person name="Rathjen J."/>
            <person name="Taylor J.M."/>
            <person name="Park R.F."/>
            <person name="Dodds P.N."/>
            <person name="Hirsch C.D."/>
            <person name="Kianian S.F."/>
            <person name="Figueroa M."/>
        </authorList>
    </citation>
    <scope>NUCLEOTIDE SEQUENCE [LARGE SCALE GENOMIC DNA]</scope>
    <source>
        <strain evidence="2">12SD80</strain>
    </source>
</reference>
<organism evidence="2 3">
    <name type="scientific">Puccinia coronata f. sp. avenae</name>
    <dbReference type="NCBI Taxonomy" id="200324"/>
    <lineage>
        <taxon>Eukaryota</taxon>
        <taxon>Fungi</taxon>
        <taxon>Dikarya</taxon>
        <taxon>Basidiomycota</taxon>
        <taxon>Pucciniomycotina</taxon>
        <taxon>Pucciniomycetes</taxon>
        <taxon>Pucciniales</taxon>
        <taxon>Pucciniaceae</taxon>
        <taxon>Puccinia</taxon>
    </lineage>
</organism>
<evidence type="ECO:0000313" key="2">
    <source>
        <dbReference type="EMBL" id="PLW19710.1"/>
    </source>
</evidence>
<proteinExistence type="predicted"/>
<feature type="region of interest" description="Disordered" evidence="1">
    <location>
        <begin position="101"/>
        <end position="131"/>
    </location>
</feature>
<dbReference type="Proteomes" id="UP000235392">
    <property type="component" value="Unassembled WGS sequence"/>
</dbReference>